<dbReference type="RefSeq" id="WP_080621762.1">
    <property type="nucleotide sequence ID" value="NZ_CAWMZI010000001.1"/>
</dbReference>
<dbReference type="InterPro" id="IPR002716">
    <property type="entry name" value="PIN_dom"/>
</dbReference>
<name>A0A1V0GTH7_9RHOB</name>
<evidence type="ECO:0000313" key="2">
    <source>
        <dbReference type="EMBL" id="ARC37153.1"/>
    </source>
</evidence>
<dbReference type="eggNOG" id="COG1569">
    <property type="taxonomic scope" value="Bacteria"/>
</dbReference>
<keyword evidence="3" id="KW-1185">Reference proteome</keyword>
<dbReference type="STRING" id="147645.A6J80_12895"/>
<protein>
    <submittedName>
        <fullName evidence="2">PIN domain-containing protein</fullName>
    </submittedName>
</protein>
<organism evidence="2 3">
    <name type="scientific">Paracoccus yeei</name>
    <dbReference type="NCBI Taxonomy" id="147645"/>
    <lineage>
        <taxon>Bacteria</taxon>
        <taxon>Pseudomonadati</taxon>
        <taxon>Pseudomonadota</taxon>
        <taxon>Alphaproteobacteria</taxon>
        <taxon>Rhodobacterales</taxon>
        <taxon>Paracoccaceae</taxon>
        <taxon>Paracoccus</taxon>
    </lineage>
</organism>
<dbReference type="Proteomes" id="UP000191257">
    <property type="component" value="Chromosome"/>
</dbReference>
<evidence type="ECO:0000259" key="1">
    <source>
        <dbReference type="Pfam" id="PF13470"/>
    </source>
</evidence>
<gene>
    <name evidence="2" type="ORF">A6J80_12895</name>
</gene>
<dbReference type="Pfam" id="PF13470">
    <property type="entry name" value="PIN_3"/>
    <property type="match status" value="1"/>
</dbReference>
<dbReference type="AlphaFoldDB" id="A0A1V0GTH7"/>
<dbReference type="NCBIfam" id="NF046100">
    <property type="entry name" value="RSP_2648_fam_PIN"/>
    <property type="match status" value="1"/>
</dbReference>
<reference evidence="2" key="1">
    <citation type="submission" date="2017-12" db="EMBL/GenBank/DDBJ databases">
        <title>FDA dAtabase for Regulatory Grade micrObial Sequences (FDA-ARGOS): Supporting development and validation of Infectious Disease Dx tests.</title>
        <authorList>
            <person name="Campos J."/>
            <person name="Goldberg B."/>
            <person name="Tallon L."/>
            <person name="Sadzewicz L."/>
            <person name="Sengamalay N."/>
            <person name="Ott S."/>
            <person name="Godinez A."/>
            <person name="Nagaraj S."/>
            <person name="Vyas G."/>
            <person name="Aluvathingal J."/>
            <person name="Nadendla S."/>
            <person name="Geyer C."/>
            <person name="Nandy P."/>
            <person name="Hobson J."/>
            <person name="Sichtig H."/>
        </authorList>
    </citation>
    <scope>NUCLEOTIDE SEQUENCE</scope>
    <source>
        <strain evidence="2">FDAARGOS_252</strain>
    </source>
</reference>
<dbReference type="KEGG" id="pye:A6J80_12895"/>
<accession>A0A1V0GTH7</accession>
<sequence>MRAVLDACVLYPTILREILGDCAAAGLFRPVWSQRILDEWRLAADRNGLPAGPEIALLTDRFPEAMAVPAGGADGMDLPDPADRHVLETALAGGADRIVTANLRDFPRPALAPLGLHATHPDEFLRDLFLRHPDPVLAAVEATEARARHAGAAIPRKELMRRARLPRLAKAIARSDMEKGQG</sequence>
<proteinExistence type="predicted"/>
<dbReference type="EMBL" id="CP020442">
    <property type="protein sequence ID" value="ARC37153.1"/>
    <property type="molecule type" value="Genomic_DNA"/>
</dbReference>
<evidence type="ECO:0000313" key="3">
    <source>
        <dbReference type="Proteomes" id="UP000191257"/>
    </source>
</evidence>
<feature type="domain" description="PIN" evidence="1">
    <location>
        <begin position="2"/>
        <end position="103"/>
    </location>
</feature>